<dbReference type="InterPro" id="IPR006113">
    <property type="entry name" value="6PGDH_Gnd/GntZ"/>
</dbReference>
<keyword evidence="4 9" id="KW-0311">Gluconate utilization</keyword>
<dbReference type="PANTHER" id="PTHR11811">
    <property type="entry name" value="6-PHOSPHOGLUCONATE DEHYDROGENASE"/>
    <property type="match status" value="1"/>
</dbReference>
<dbReference type="NCBIfam" id="TIGR00873">
    <property type="entry name" value="gnd"/>
    <property type="match status" value="1"/>
</dbReference>
<feature type="binding site" description="in other chain" evidence="7">
    <location>
        <position position="113"/>
    </location>
    <ligand>
        <name>substrate</name>
        <note>ligand shared between dimeric partners</note>
    </ligand>
</feature>
<dbReference type="GO" id="GO:0004616">
    <property type="term" value="F:phosphogluconate dehydrogenase (decarboxylating) activity"/>
    <property type="evidence" value="ECO:0007669"/>
    <property type="project" value="UniProtKB-EC"/>
</dbReference>
<dbReference type="SUPFAM" id="SSF48179">
    <property type="entry name" value="6-phosphogluconate dehydrogenase C-terminal domain-like"/>
    <property type="match status" value="1"/>
</dbReference>
<name>A0A173Z6S8_9FIRM</name>
<dbReference type="Gene3D" id="1.20.5.320">
    <property type="entry name" value="6-Phosphogluconate Dehydrogenase, domain 3"/>
    <property type="match status" value="1"/>
</dbReference>
<feature type="binding site" evidence="8">
    <location>
        <position position="113"/>
    </location>
    <ligand>
        <name>NADP(+)</name>
        <dbReference type="ChEBI" id="CHEBI:58349"/>
    </ligand>
</feature>
<dbReference type="EMBL" id="CYZE01000002">
    <property type="protein sequence ID" value="CUN71420.1"/>
    <property type="molecule type" value="Genomic_DNA"/>
</dbReference>
<evidence type="ECO:0000256" key="5">
    <source>
        <dbReference type="PIRNR" id="PIRNR000109"/>
    </source>
</evidence>
<comment type="function">
    <text evidence="5">Catalyzes the oxidative decarboxylation of 6-phosphogluconate to ribulose 5-phosphate and CO(2), with concomitant reduction of NADP to NADPH.</text>
</comment>
<dbReference type="Pfam" id="PF00393">
    <property type="entry name" value="6PGD"/>
    <property type="match status" value="1"/>
</dbReference>
<reference evidence="11 12" key="1">
    <citation type="submission" date="2015-09" db="EMBL/GenBank/DDBJ databases">
        <authorList>
            <consortium name="Pathogen Informatics"/>
        </authorList>
    </citation>
    <scope>NUCLEOTIDE SEQUENCE [LARGE SCALE GENOMIC DNA]</scope>
    <source>
        <strain evidence="11 12">2789STDY5608850</strain>
    </source>
</reference>
<accession>A0A173Z6S8</accession>
<comment type="catalytic activity">
    <reaction evidence="5 9">
        <text>6-phospho-D-gluconate + NADP(+) = D-ribulose 5-phosphate + CO2 + NADPH</text>
        <dbReference type="Rhea" id="RHEA:10116"/>
        <dbReference type="ChEBI" id="CHEBI:16526"/>
        <dbReference type="ChEBI" id="CHEBI:57783"/>
        <dbReference type="ChEBI" id="CHEBI:58121"/>
        <dbReference type="ChEBI" id="CHEBI:58349"/>
        <dbReference type="ChEBI" id="CHEBI:58759"/>
        <dbReference type="EC" id="1.1.1.44"/>
    </reaction>
</comment>
<evidence type="ECO:0000313" key="12">
    <source>
        <dbReference type="Proteomes" id="UP000095651"/>
    </source>
</evidence>
<evidence type="ECO:0000256" key="8">
    <source>
        <dbReference type="PIRSR" id="PIRSR000109-3"/>
    </source>
</evidence>
<feature type="binding site" description="in other chain" evidence="7">
    <location>
        <position position="298"/>
    </location>
    <ligand>
        <name>substrate</name>
        <note>ligand shared between dimeric partners</note>
    </ligand>
</feature>
<evidence type="ECO:0000256" key="1">
    <source>
        <dbReference type="ARBA" id="ARBA00008419"/>
    </source>
</evidence>
<dbReference type="PRINTS" id="PR00076">
    <property type="entry name" value="6PGDHDRGNASE"/>
</dbReference>
<dbReference type="GO" id="GO:0019521">
    <property type="term" value="P:D-gluconate metabolic process"/>
    <property type="evidence" value="ECO:0007669"/>
    <property type="project" value="UniProtKB-KW"/>
</dbReference>
<feature type="binding site" evidence="8">
    <location>
        <begin position="85"/>
        <end position="87"/>
    </location>
    <ligand>
        <name>NADP(+)</name>
        <dbReference type="ChEBI" id="CHEBI:58349"/>
    </ligand>
</feature>
<evidence type="ECO:0000256" key="6">
    <source>
        <dbReference type="PIRSR" id="PIRSR000109-1"/>
    </source>
</evidence>
<evidence type="ECO:0000256" key="2">
    <source>
        <dbReference type="ARBA" id="ARBA00011738"/>
    </source>
</evidence>
<feature type="binding site" evidence="8">
    <location>
        <begin position="21"/>
        <end position="26"/>
    </location>
    <ligand>
        <name>NADP(+)</name>
        <dbReference type="ChEBI" id="CHEBI:58349"/>
    </ligand>
</feature>
<protein>
    <recommendedName>
        <fullName evidence="5 9">6-phosphogluconate dehydrogenase, decarboxylating</fullName>
        <ecNumber evidence="5 9">1.1.1.44</ecNumber>
    </recommendedName>
</protein>
<evidence type="ECO:0000256" key="4">
    <source>
        <dbReference type="ARBA" id="ARBA00023064"/>
    </source>
</evidence>
<dbReference type="InterPro" id="IPR006184">
    <property type="entry name" value="6PGdom_BS"/>
</dbReference>
<dbReference type="Gene3D" id="3.40.50.720">
    <property type="entry name" value="NAD(P)-binding Rossmann-like Domain"/>
    <property type="match status" value="1"/>
</dbReference>
<dbReference type="FunFam" id="1.10.1040.10:FF:000002">
    <property type="entry name" value="6-phosphogluconate dehydrogenase, decarboxylating"/>
    <property type="match status" value="1"/>
</dbReference>
<comment type="subunit">
    <text evidence="2 5">Homodimer.</text>
</comment>
<evidence type="ECO:0000313" key="11">
    <source>
        <dbReference type="EMBL" id="CUN71420.1"/>
    </source>
</evidence>
<dbReference type="SMART" id="SM01350">
    <property type="entry name" value="6PGD"/>
    <property type="match status" value="1"/>
</dbReference>
<organism evidence="11 12">
    <name type="scientific">Hungatella hathewayi</name>
    <dbReference type="NCBI Taxonomy" id="154046"/>
    <lineage>
        <taxon>Bacteria</taxon>
        <taxon>Bacillati</taxon>
        <taxon>Bacillota</taxon>
        <taxon>Clostridia</taxon>
        <taxon>Lachnospirales</taxon>
        <taxon>Lachnospiraceae</taxon>
        <taxon>Hungatella</taxon>
    </lineage>
</organism>
<proteinExistence type="inferred from homology"/>
<evidence type="ECO:0000256" key="9">
    <source>
        <dbReference type="RuleBase" id="RU000485"/>
    </source>
</evidence>
<dbReference type="InterPro" id="IPR006115">
    <property type="entry name" value="6PGDH_NADP-bd"/>
</dbReference>
<evidence type="ECO:0000259" key="10">
    <source>
        <dbReference type="SMART" id="SM01350"/>
    </source>
</evidence>
<dbReference type="Proteomes" id="UP000095651">
    <property type="component" value="Unassembled WGS sequence"/>
</dbReference>
<dbReference type="InterPro" id="IPR006114">
    <property type="entry name" value="6PGDH_C"/>
</dbReference>
<dbReference type="InterPro" id="IPR036291">
    <property type="entry name" value="NAD(P)-bd_dom_sf"/>
</dbReference>
<dbReference type="PROSITE" id="PS00461">
    <property type="entry name" value="6PGD"/>
    <property type="match status" value="1"/>
</dbReference>
<dbReference type="InterPro" id="IPR008927">
    <property type="entry name" value="6-PGluconate_DH-like_C_sf"/>
</dbReference>
<evidence type="ECO:0000256" key="7">
    <source>
        <dbReference type="PIRSR" id="PIRSR000109-2"/>
    </source>
</evidence>
<feature type="binding site" description="in other chain" evidence="7">
    <location>
        <position position="271"/>
    </location>
    <ligand>
        <name>substrate</name>
        <note>ligand shared between dimeric partners</note>
    </ligand>
</feature>
<dbReference type="Pfam" id="PF03446">
    <property type="entry name" value="NAD_binding_2"/>
    <property type="match status" value="1"/>
</dbReference>
<comment type="pathway">
    <text evidence="5 9">Carbohydrate degradation; pentose phosphate pathway; D-ribulose 5-phosphate from D-glucose 6-phosphate (oxidative stage): step 3/3.</text>
</comment>
<evidence type="ECO:0000256" key="3">
    <source>
        <dbReference type="ARBA" id="ARBA00023002"/>
    </source>
</evidence>
<feature type="binding site" evidence="7">
    <location>
        <position position="456"/>
    </location>
    <ligand>
        <name>substrate</name>
        <note>ligand shared between dimeric partners</note>
    </ligand>
</feature>
<keyword evidence="5 9" id="KW-0521">NADP</keyword>
<feature type="domain" description="6-phosphogluconate dehydrogenase C-terminal" evidence="10">
    <location>
        <begin position="189"/>
        <end position="478"/>
    </location>
</feature>
<comment type="similarity">
    <text evidence="1 5 9">Belongs to the 6-phosphogluconate dehydrogenase family.</text>
</comment>
<feature type="active site" description="Proton donor" evidence="6">
    <location>
        <position position="200"/>
    </location>
</feature>
<dbReference type="EC" id="1.1.1.44" evidence="5 9"/>
<dbReference type="Gene3D" id="1.10.1040.10">
    <property type="entry name" value="N-(1-d-carboxylethyl)-l-norvaline Dehydrogenase, domain 2"/>
    <property type="match status" value="1"/>
</dbReference>
<keyword evidence="5 9" id="KW-0570">Pentose shunt</keyword>
<dbReference type="FunFam" id="3.40.50.720:FF:000007">
    <property type="entry name" value="6-phosphogluconate dehydrogenase, decarboxylating"/>
    <property type="match status" value="1"/>
</dbReference>
<dbReference type="SUPFAM" id="SSF51735">
    <property type="entry name" value="NAD(P)-binding Rossmann-fold domains"/>
    <property type="match status" value="1"/>
</dbReference>
<feature type="binding site" description="in other chain" evidence="7">
    <location>
        <begin position="196"/>
        <end position="197"/>
    </location>
    <ligand>
        <name>substrate</name>
        <note>ligand shared between dimeric partners</note>
    </ligand>
</feature>
<dbReference type="InterPro" id="IPR006183">
    <property type="entry name" value="Pgluconate_DH"/>
</dbReference>
<sequence length="483" mass="53292">MKENLKKSEPTPELLDIGLIGLSVMGRSLALNMADHGFLVAGYNRSPEVTQKVMEEHPHHNLIPFFSLPELVSALKRPRKIMLMIQAGAPVDAVIDQLIPLLDKGDFIMDGGNSYFGDTNRRAALLKEKGLRYLGVGISGGEEGARFGPSIMPGGSREAYESVQQILETIAAKAKNEPCCTYIGPEGAGHYVKMVHNGIEYADMQLIAESFLLLKYAGGFTNRELADIYRTWNEGELHSYLIGITADIFLEADDMADGDIIDHILDSAGQKGTGRWASIESLKQGVDISMITAACNARVMSNHLERRQKASSLVHAPAVTAVEDKQAFAEMVREALYTGKIIAYAQGFSLMQDASHHFGWNLDLGSIASIFRAGCIIQAEFLNDITKAFLKDPELESLIFDDFFLSRINRYQENLRKTTGLAVSSGLPVPAFFNAVSYLDSFRAKASGANLIQAQRDFFGAHTFERTDRKGIFHHEWRAGHEV</sequence>
<dbReference type="GO" id="GO:0050661">
    <property type="term" value="F:NADP binding"/>
    <property type="evidence" value="ECO:0007669"/>
    <property type="project" value="InterPro"/>
</dbReference>
<dbReference type="PIRSF" id="PIRSF000109">
    <property type="entry name" value="6PGD"/>
    <property type="match status" value="1"/>
</dbReference>
<gene>
    <name evidence="11" type="primary">gnd</name>
    <name evidence="11" type="ORF">ERS852407_00883</name>
</gene>
<dbReference type="UniPathway" id="UPA00115">
    <property type="reaction ID" value="UER00410"/>
</dbReference>
<keyword evidence="3 5" id="KW-0560">Oxidoreductase</keyword>
<feature type="binding site" description="in other chain" evidence="7">
    <location>
        <begin position="139"/>
        <end position="141"/>
    </location>
    <ligand>
        <name>substrate</name>
        <note>ligand shared between dimeric partners</note>
    </ligand>
</feature>
<feature type="binding site" evidence="8">
    <location>
        <begin position="44"/>
        <end position="46"/>
    </location>
    <ligand>
        <name>NADP(+)</name>
        <dbReference type="ChEBI" id="CHEBI:58349"/>
    </ligand>
</feature>
<feature type="binding site" description="in other chain" evidence="7">
    <location>
        <position position="201"/>
    </location>
    <ligand>
        <name>substrate</name>
        <note>ligand shared between dimeric partners</note>
    </ligand>
</feature>
<feature type="binding site" evidence="7">
    <location>
        <position position="462"/>
    </location>
    <ligand>
        <name>substrate</name>
        <note>ligand shared between dimeric partners</note>
    </ligand>
</feature>
<dbReference type="NCBIfam" id="NF006765">
    <property type="entry name" value="PRK09287.1"/>
    <property type="match status" value="1"/>
</dbReference>
<dbReference type="InterPro" id="IPR013328">
    <property type="entry name" value="6PGD_dom2"/>
</dbReference>
<feature type="active site" description="Proton acceptor" evidence="6">
    <location>
        <position position="193"/>
    </location>
</feature>
<dbReference type="GO" id="GO:0006098">
    <property type="term" value="P:pentose-phosphate shunt"/>
    <property type="evidence" value="ECO:0007669"/>
    <property type="project" value="UniProtKB-UniPathway"/>
</dbReference>
<dbReference type="RefSeq" id="WP_055653175.1">
    <property type="nucleotide sequence ID" value="NZ_CABIXC010000002.1"/>
</dbReference>
<dbReference type="AlphaFoldDB" id="A0A173Z6S8"/>